<evidence type="ECO:0000259" key="14">
    <source>
        <dbReference type="SMART" id="SM00833"/>
    </source>
</evidence>
<keyword evidence="4" id="KW-0862">Zinc</keyword>
<dbReference type="GO" id="GO:0006400">
    <property type="term" value="P:tRNA modification"/>
    <property type="evidence" value="ECO:0007669"/>
    <property type="project" value="UniProtKB-ARBA"/>
</dbReference>
<dbReference type="EMBL" id="FN595752">
    <property type="protein sequence ID" value="CCB51061.1"/>
    <property type="molecule type" value="Genomic_DNA"/>
</dbReference>
<evidence type="ECO:0000256" key="12">
    <source>
        <dbReference type="ARBA" id="ARBA00065061"/>
    </source>
</evidence>
<organism evidence="15 16">
    <name type="scientific">Vitis vinifera</name>
    <name type="common">Grape</name>
    <dbReference type="NCBI Taxonomy" id="29760"/>
    <lineage>
        <taxon>Eukaryota</taxon>
        <taxon>Viridiplantae</taxon>
        <taxon>Streptophyta</taxon>
        <taxon>Embryophyta</taxon>
        <taxon>Tracheophyta</taxon>
        <taxon>Spermatophyta</taxon>
        <taxon>Magnoliopsida</taxon>
        <taxon>eudicotyledons</taxon>
        <taxon>Gunneridae</taxon>
        <taxon>Pentapetalae</taxon>
        <taxon>rosids</taxon>
        <taxon>Vitales</taxon>
        <taxon>Vitaceae</taxon>
        <taxon>Viteae</taxon>
        <taxon>Vitis</taxon>
    </lineage>
</organism>
<dbReference type="HOGENOM" id="CLU_363463_0_0_1"/>
<dbReference type="InterPro" id="IPR027417">
    <property type="entry name" value="P-loop_NTPase"/>
</dbReference>
<keyword evidence="1" id="KW-0819">tRNA processing</keyword>
<protein>
    <recommendedName>
        <fullName evidence="9">Protein KTI12 homolog</fullName>
    </recommendedName>
</protein>
<dbReference type="GO" id="GO:0005524">
    <property type="term" value="F:ATP binding"/>
    <property type="evidence" value="ECO:0007669"/>
    <property type="project" value="UniProtKB-KW"/>
</dbReference>
<dbReference type="GO" id="GO:0005737">
    <property type="term" value="C:cytoplasm"/>
    <property type="evidence" value="ECO:0000318"/>
    <property type="project" value="GO_Central"/>
</dbReference>
<evidence type="ECO:0000256" key="13">
    <source>
        <dbReference type="SAM" id="MobiDB-lite"/>
    </source>
</evidence>
<dbReference type="Gene3D" id="3.30.1220.10">
    <property type="entry name" value="CobW-like, C-terminal domain"/>
    <property type="match status" value="1"/>
</dbReference>
<evidence type="ECO:0000256" key="9">
    <source>
        <dbReference type="ARBA" id="ARBA00026170"/>
    </source>
</evidence>
<evidence type="ECO:0000256" key="6">
    <source>
        <dbReference type="ARBA" id="ARBA00023134"/>
    </source>
</evidence>
<dbReference type="InParanoid" id="F6HF74"/>
<name>F6HF74_VITVI</name>
<keyword evidence="6" id="KW-0342">GTP-binding</keyword>
<gene>
    <name evidence="15" type="ordered locus">VIT_01s0011g00770</name>
</gene>
<dbReference type="GO" id="GO:0006357">
    <property type="term" value="P:regulation of transcription by RNA polymerase II"/>
    <property type="evidence" value="ECO:0007669"/>
    <property type="project" value="UniProtKB-ARBA"/>
</dbReference>
<accession>F6HF74</accession>
<reference evidence="16" key="1">
    <citation type="journal article" date="2007" name="Nature">
        <title>The grapevine genome sequence suggests ancestral hexaploidization in major angiosperm phyla.</title>
        <authorList>
            <consortium name="The French-Italian Public Consortium for Grapevine Genome Characterization."/>
            <person name="Jaillon O."/>
            <person name="Aury J.-M."/>
            <person name="Noel B."/>
            <person name="Policriti A."/>
            <person name="Clepet C."/>
            <person name="Casagrande A."/>
            <person name="Choisne N."/>
            <person name="Aubourg S."/>
            <person name="Vitulo N."/>
            <person name="Jubin C."/>
            <person name="Vezzi A."/>
            <person name="Legeai F."/>
            <person name="Hugueney P."/>
            <person name="Dasilva C."/>
            <person name="Horner D."/>
            <person name="Mica E."/>
            <person name="Jublot D."/>
            <person name="Poulain J."/>
            <person name="Bruyere C."/>
            <person name="Billault A."/>
            <person name="Segurens B."/>
            <person name="Gouyvenoux M."/>
            <person name="Ugarte E."/>
            <person name="Cattonaro F."/>
            <person name="Anthouard V."/>
            <person name="Vico V."/>
            <person name="Del Fabbro C."/>
            <person name="Alaux M."/>
            <person name="Di Gaspero G."/>
            <person name="Dumas V."/>
            <person name="Felice N."/>
            <person name="Paillard S."/>
            <person name="Juman I."/>
            <person name="Moroldo M."/>
            <person name="Scalabrin S."/>
            <person name="Canaguier A."/>
            <person name="Le Clainche I."/>
            <person name="Malacrida G."/>
            <person name="Durand E."/>
            <person name="Pesole G."/>
            <person name="Laucou V."/>
            <person name="Chatelet P."/>
            <person name="Merdinoglu D."/>
            <person name="Delledonne M."/>
            <person name="Pezzotti M."/>
            <person name="Lecharny A."/>
            <person name="Scarpelli C."/>
            <person name="Artiguenave F."/>
            <person name="Pe M.E."/>
            <person name="Valle G."/>
            <person name="Morgante M."/>
            <person name="Caboche M."/>
            <person name="Adam-Blondon A.-F."/>
            <person name="Weissenbach J."/>
            <person name="Quetier F."/>
            <person name="Wincker P."/>
        </authorList>
    </citation>
    <scope>NUCLEOTIDE SEQUENCE [LARGE SCALE GENOMIC DNA]</scope>
    <source>
        <strain evidence="16">cv. Pinot noir / PN40024</strain>
    </source>
</reference>
<evidence type="ECO:0000256" key="2">
    <source>
        <dbReference type="ARBA" id="ARBA00022741"/>
    </source>
</evidence>
<dbReference type="SUPFAM" id="SSF90002">
    <property type="entry name" value="Hypothetical protein YjiA, C-terminal domain"/>
    <property type="match status" value="1"/>
</dbReference>
<comment type="catalytic activity">
    <reaction evidence="11">
        <text>GTP + H2O = GDP + phosphate + H(+)</text>
        <dbReference type="Rhea" id="RHEA:19669"/>
        <dbReference type="ChEBI" id="CHEBI:15377"/>
        <dbReference type="ChEBI" id="CHEBI:15378"/>
        <dbReference type="ChEBI" id="CHEBI:37565"/>
        <dbReference type="ChEBI" id="CHEBI:43474"/>
        <dbReference type="ChEBI" id="CHEBI:58189"/>
    </reaction>
    <physiologicalReaction direction="left-to-right" evidence="11">
        <dbReference type="Rhea" id="RHEA:19670"/>
    </physiologicalReaction>
</comment>
<evidence type="ECO:0000256" key="3">
    <source>
        <dbReference type="ARBA" id="ARBA00022801"/>
    </source>
</evidence>
<feature type="compositionally biased region" description="Polar residues" evidence="13">
    <location>
        <begin position="15"/>
        <end position="25"/>
    </location>
</feature>
<dbReference type="InterPro" id="IPR011629">
    <property type="entry name" value="CobW-like_C"/>
</dbReference>
<evidence type="ECO:0000256" key="1">
    <source>
        <dbReference type="ARBA" id="ARBA00022694"/>
    </source>
</evidence>
<keyword evidence="2" id="KW-0547">Nucleotide-binding</keyword>
<dbReference type="Pfam" id="PF07683">
    <property type="entry name" value="CobW_C"/>
    <property type="match status" value="1"/>
</dbReference>
<sequence length="769" mass="86062">MEEEDEDPPLAVEINKSTPPQSQNDDVSVGVTVITGYLGAGKSTFVNFILNSQHGKRIAVILNEFGEEIGVERAMINEGDNGALVEEWVELANGCICCTVKHSLVQALEQLVQMKERLDHILLETTGLANPAPLASVLWLDDQLESSVRLDSIITVVDAKNLRFQLNSHHGSSSFPEAFLQIAFADVVILNKVDLVSPEESGGVLEELEKEIHNINSLANIIHSVRCQVDLSKILDCRAYDATHATHLEALLEENQSLSSKDLHDSNVRTLCISEPLPVDLDKVRLWLEEILWDKKYSMDVYRCKGVLRVLDSDQLHTLQAVREIYEIVPTRKWKNEENQMNKIVFIGHNLNEDALTNSFRACMSISNGLVFYYLLKNVVKTSVVYNNYGVAHEHRILFFSQINPKITRMSVLSKNPNPSWSHSSSTVEKEKKASDSTISLPSPTVERFSSKEHLNTSQTKPHISTQMALVVICGQPCSGKSTAAVCLDGALKDSESKLTVRVIDEASFHLDRNQCYANMTEEKMLRGVLRSEVDRSVSKDSIIIVDSLNSIKGYRYELWCLARAAGIRYCVLFCDVEESHCRTWNEQRSENGEASYDDKIFEDLVRRFEKPDRRNRWDSPLFELWPFRDGIEKSSAAISDAVSYLTKKADSKTRDIKILQPTIATKSARFSEANSLYEMDRATQEIINAIVEAQSQAVGGPVNGISLGQGLAPINISKSVGLPELRRLRRTFIKLTGQTSLSGPPPPSDSDSAKRMFVDYLNRELGSA</sequence>
<dbReference type="GO" id="GO:0005525">
    <property type="term" value="F:GTP binding"/>
    <property type="evidence" value="ECO:0007669"/>
    <property type="project" value="UniProtKB-KW"/>
</dbReference>
<feature type="compositionally biased region" description="Polar residues" evidence="13">
    <location>
        <begin position="414"/>
        <end position="427"/>
    </location>
</feature>
<comment type="similarity">
    <text evidence="10">Belongs to the SIMIBI class G3E GTPase family. ZNG1 subfamily.</text>
</comment>
<dbReference type="GO" id="GO:0033588">
    <property type="term" value="C:elongator holoenzyme complex"/>
    <property type="evidence" value="ECO:0007669"/>
    <property type="project" value="UniProtKB-ARBA"/>
</dbReference>
<dbReference type="PaxDb" id="29760-VIT_01s0011g00770.t01"/>
<dbReference type="eggNOG" id="KOG2743">
    <property type="taxonomic scope" value="Eukaryota"/>
</dbReference>
<keyword evidence="16" id="KW-1185">Reference proteome</keyword>
<feature type="domain" description="CobW C-terminal" evidence="14">
    <location>
        <begin position="268"/>
        <end position="364"/>
    </location>
</feature>
<comment type="subunit">
    <text evidence="12">Interacts with the elongator complex. Binds to calmodulin in a calcium-dependent manner.</text>
</comment>
<evidence type="ECO:0000256" key="5">
    <source>
        <dbReference type="ARBA" id="ARBA00022840"/>
    </source>
</evidence>
<evidence type="ECO:0000256" key="11">
    <source>
        <dbReference type="ARBA" id="ARBA00049117"/>
    </source>
</evidence>
<dbReference type="Pfam" id="PF02492">
    <property type="entry name" value="cobW"/>
    <property type="match status" value="1"/>
</dbReference>
<evidence type="ECO:0000256" key="7">
    <source>
        <dbReference type="ARBA" id="ARBA00023186"/>
    </source>
</evidence>
<keyword evidence="7" id="KW-0143">Chaperone</keyword>
<dbReference type="InterPro" id="IPR051316">
    <property type="entry name" value="Zinc-reg_GTPase_activator"/>
</dbReference>
<evidence type="ECO:0000256" key="8">
    <source>
        <dbReference type="ARBA" id="ARBA00025768"/>
    </source>
</evidence>
<dbReference type="eggNOG" id="KOG3062">
    <property type="taxonomic scope" value="Eukaryota"/>
</dbReference>
<dbReference type="GO" id="GO:0016787">
    <property type="term" value="F:hydrolase activity"/>
    <property type="evidence" value="ECO:0007669"/>
    <property type="project" value="UniProtKB-KW"/>
</dbReference>
<proteinExistence type="inferred from homology"/>
<feature type="region of interest" description="Disordered" evidence="13">
    <location>
        <begin position="1"/>
        <end position="25"/>
    </location>
</feature>
<dbReference type="InterPro" id="IPR013641">
    <property type="entry name" value="KTI12/PSTK"/>
</dbReference>
<dbReference type="AlphaFoldDB" id="F6HF74"/>
<dbReference type="PANTHER" id="PTHR13748:SF31">
    <property type="entry name" value="ZINC-REGULATED GTPASE METALLOPROTEIN ACTIVATOR 1A-RELATED"/>
    <property type="match status" value="1"/>
</dbReference>
<keyword evidence="3" id="KW-0378">Hydrolase</keyword>
<evidence type="ECO:0000256" key="4">
    <source>
        <dbReference type="ARBA" id="ARBA00022833"/>
    </source>
</evidence>
<dbReference type="Proteomes" id="UP000009183">
    <property type="component" value="Chromosome 1"/>
</dbReference>
<dbReference type="PANTHER" id="PTHR13748">
    <property type="entry name" value="COBW-RELATED"/>
    <property type="match status" value="1"/>
</dbReference>
<dbReference type="SUPFAM" id="SSF52540">
    <property type="entry name" value="P-loop containing nucleoside triphosphate hydrolases"/>
    <property type="match status" value="2"/>
</dbReference>
<dbReference type="InterPro" id="IPR003495">
    <property type="entry name" value="CobW/HypB/UreG_nucleotide-bd"/>
</dbReference>
<dbReference type="Pfam" id="PF08433">
    <property type="entry name" value="KTI12"/>
    <property type="match status" value="1"/>
</dbReference>
<dbReference type="STRING" id="29760.F6HF74"/>
<dbReference type="FunFam" id="3.40.50.300:FF:000827">
    <property type="entry name" value="KTI12 chromatin-associated homolog"/>
    <property type="match status" value="1"/>
</dbReference>
<feature type="region of interest" description="Disordered" evidence="13">
    <location>
        <begin position="414"/>
        <end position="461"/>
    </location>
</feature>
<comment type="similarity">
    <text evidence="8">Belongs to the KTI12 family.</text>
</comment>
<dbReference type="ExpressionAtlas" id="F6HF74">
    <property type="expression patterns" value="baseline and differential"/>
</dbReference>
<dbReference type="Gene3D" id="3.40.50.300">
    <property type="entry name" value="P-loop containing nucleotide triphosphate hydrolases"/>
    <property type="match status" value="2"/>
</dbReference>
<evidence type="ECO:0000313" key="16">
    <source>
        <dbReference type="Proteomes" id="UP000009183"/>
    </source>
</evidence>
<evidence type="ECO:0000256" key="10">
    <source>
        <dbReference type="ARBA" id="ARBA00034320"/>
    </source>
</evidence>
<dbReference type="OrthoDB" id="9972657at2759"/>
<dbReference type="InterPro" id="IPR036627">
    <property type="entry name" value="CobW-likC_sf"/>
</dbReference>
<evidence type="ECO:0000313" key="15">
    <source>
        <dbReference type="EMBL" id="CCB51061.1"/>
    </source>
</evidence>
<dbReference type="CDD" id="cd03112">
    <property type="entry name" value="CobW-like"/>
    <property type="match status" value="1"/>
</dbReference>
<dbReference type="SMART" id="SM00833">
    <property type="entry name" value="CobW_C"/>
    <property type="match status" value="1"/>
</dbReference>
<keyword evidence="5" id="KW-0067">ATP-binding</keyword>